<accession>A0A3M0L1X1</accession>
<dbReference type="OrthoDB" id="276744at2759"/>
<dbReference type="EMBL" id="QRBI01000095">
    <property type="protein sequence ID" value="RMC19353.1"/>
    <property type="molecule type" value="Genomic_DNA"/>
</dbReference>
<protein>
    <submittedName>
        <fullName evidence="1">Uncharacterized protein</fullName>
    </submittedName>
</protein>
<reference evidence="1 2" key="1">
    <citation type="submission" date="2018-07" db="EMBL/GenBank/DDBJ databases">
        <title>A high quality draft genome assembly of the barn swallow (H. rustica rustica).</title>
        <authorList>
            <person name="Formenti G."/>
            <person name="Chiara M."/>
            <person name="Poveda L."/>
            <person name="Francoijs K.-J."/>
            <person name="Bonisoli-Alquati A."/>
            <person name="Canova L."/>
            <person name="Gianfranceschi L."/>
            <person name="Horner D.S."/>
            <person name="Saino N."/>
        </authorList>
    </citation>
    <scope>NUCLEOTIDE SEQUENCE [LARGE SCALE GENOMIC DNA]</scope>
    <source>
        <strain evidence="1">Chelidonia</strain>
        <tissue evidence="1">Blood</tissue>
    </source>
</reference>
<organism evidence="1 2">
    <name type="scientific">Hirundo rustica rustica</name>
    <dbReference type="NCBI Taxonomy" id="333673"/>
    <lineage>
        <taxon>Eukaryota</taxon>
        <taxon>Metazoa</taxon>
        <taxon>Chordata</taxon>
        <taxon>Craniata</taxon>
        <taxon>Vertebrata</taxon>
        <taxon>Euteleostomi</taxon>
        <taxon>Archelosauria</taxon>
        <taxon>Archosauria</taxon>
        <taxon>Dinosauria</taxon>
        <taxon>Saurischia</taxon>
        <taxon>Theropoda</taxon>
        <taxon>Coelurosauria</taxon>
        <taxon>Aves</taxon>
        <taxon>Neognathae</taxon>
        <taxon>Neoaves</taxon>
        <taxon>Telluraves</taxon>
        <taxon>Australaves</taxon>
        <taxon>Passeriformes</taxon>
        <taxon>Sylvioidea</taxon>
        <taxon>Hirundinidae</taxon>
        <taxon>Hirundo</taxon>
    </lineage>
</organism>
<proteinExistence type="predicted"/>
<evidence type="ECO:0000313" key="2">
    <source>
        <dbReference type="Proteomes" id="UP000269221"/>
    </source>
</evidence>
<evidence type="ECO:0000313" key="1">
    <source>
        <dbReference type="EMBL" id="RMC19353.1"/>
    </source>
</evidence>
<dbReference type="STRING" id="333673.A0A3M0L1X1"/>
<keyword evidence="2" id="KW-1185">Reference proteome</keyword>
<comment type="caution">
    <text evidence="1">The sequence shown here is derived from an EMBL/GenBank/DDBJ whole genome shotgun (WGS) entry which is preliminary data.</text>
</comment>
<name>A0A3M0L1X1_HIRRU</name>
<gene>
    <name evidence="1" type="ORF">DUI87_03962</name>
</gene>
<dbReference type="AlphaFoldDB" id="A0A3M0L1X1"/>
<sequence length="102" mass="12040">MLRCCKRRATVVEKGLDCKSCEQWLRELMLSILVKRRPRSDLVTLYNSLKGECSLVGDSLPSQMTSNRTRGHKLKLHQERFRLETQKKFFSRKNDWALERVA</sequence>
<dbReference type="Proteomes" id="UP000269221">
    <property type="component" value="Unassembled WGS sequence"/>
</dbReference>